<proteinExistence type="predicted"/>
<reference evidence="2 3" key="1">
    <citation type="submission" date="2023-03" db="EMBL/GenBank/DDBJ databases">
        <title>Bacillus Genome Sequencing.</title>
        <authorList>
            <person name="Dunlap C."/>
        </authorList>
    </citation>
    <scope>NUCLEOTIDE SEQUENCE [LARGE SCALE GENOMIC DNA]</scope>
    <source>
        <strain evidence="2 3">B-23453</strain>
    </source>
</reference>
<dbReference type="Proteomes" id="UP001341444">
    <property type="component" value="Unassembled WGS sequence"/>
</dbReference>
<evidence type="ECO:0008006" key="4">
    <source>
        <dbReference type="Google" id="ProtNLM"/>
    </source>
</evidence>
<feature type="region of interest" description="Disordered" evidence="1">
    <location>
        <begin position="60"/>
        <end position="101"/>
    </location>
</feature>
<comment type="caution">
    <text evidence="2">The sequence shown here is derived from an EMBL/GenBank/DDBJ whole genome shotgun (WGS) entry which is preliminary data.</text>
</comment>
<dbReference type="EMBL" id="JARMAB010000025">
    <property type="protein sequence ID" value="MED1204691.1"/>
    <property type="molecule type" value="Genomic_DNA"/>
</dbReference>
<evidence type="ECO:0000313" key="2">
    <source>
        <dbReference type="EMBL" id="MED1204691.1"/>
    </source>
</evidence>
<name>A0ABU6MJ41_9BACI</name>
<organism evidence="2 3">
    <name type="scientific">Heyndrickxia acidicola</name>
    <dbReference type="NCBI Taxonomy" id="209389"/>
    <lineage>
        <taxon>Bacteria</taxon>
        <taxon>Bacillati</taxon>
        <taxon>Bacillota</taxon>
        <taxon>Bacilli</taxon>
        <taxon>Bacillales</taxon>
        <taxon>Bacillaceae</taxon>
        <taxon>Heyndrickxia</taxon>
    </lineage>
</organism>
<evidence type="ECO:0000313" key="3">
    <source>
        <dbReference type="Proteomes" id="UP001341444"/>
    </source>
</evidence>
<dbReference type="RefSeq" id="WP_066268326.1">
    <property type="nucleotide sequence ID" value="NZ_JARMAB010000025.1"/>
</dbReference>
<evidence type="ECO:0000256" key="1">
    <source>
        <dbReference type="SAM" id="MobiDB-lite"/>
    </source>
</evidence>
<gene>
    <name evidence="2" type="ORF">P4T90_16720</name>
</gene>
<keyword evidence="3" id="KW-1185">Reference proteome</keyword>
<accession>A0ABU6MJ41</accession>
<sequence length="101" mass="11676">MTEEPKSAKDQMNEISQSVMNVMVGSILKRNNAKLNKDISDEEKAKLRQMVEDLKKQVESFVENAKSEPITVEPTAEEQPEEKPASSSRRKNWRRRNETEN</sequence>
<protein>
    <recommendedName>
        <fullName evidence="4">Spore coat protein</fullName>
    </recommendedName>
</protein>